<reference evidence="3" key="1">
    <citation type="submission" date="2021-05" db="EMBL/GenBank/DDBJ databases">
        <title>The genome of the haptophyte Pavlova lutheri (Diacronema luteri, Pavlovales) - a model for lipid biosynthesis in eukaryotic algae.</title>
        <authorList>
            <person name="Hulatt C.J."/>
            <person name="Posewitz M.C."/>
        </authorList>
    </citation>
    <scope>NUCLEOTIDE SEQUENCE</scope>
    <source>
        <strain evidence="3">NIVA-4/92</strain>
    </source>
</reference>
<dbReference type="InterPro" id="IPR036890">
    <property type="entry name" value="HATPase_C_sf"/>
</dbReference>
<keyword evidence="2" id="KW-0472">Membrane</keyword>
<feature type="transmembrane region" description="Helical" evidence="2">
    <location>
        <begin position="222"/>
        <end position="242"/>
    </location>
</feature>
<feature type="transmembrane region" description="Helical" evidence="2">
    <location>
        <begin position="172"/>
        <end position="193"/>
    </location>
</feature>
<comment type="caution">
    <text evidence="3">The sequence shown here is derived from an EMBL/GenBank/DDBJ whole genome shotgun (WGS) entry which is preliminary data.</text>
</comment>
<feature type="transmembrane region" description="Helical" evidence="2">
    <location>
        <begin position="146"/>
        <end position="166"/>
    </location>
</feature>
<keyword evidence="4" id="KW-1185">Reference proteome</keyword>
<feature type="transmembrane region" description="Helical" evidence="2">
    <location>
        <begin position="18"/>
        <end position="38"/>
    </location>
</feature>
<evidence type="ECO:0000313" key="4">
    <source>
        <dbReference type="Proteomes" id="UP000751190"/>
    </source>
</evidence>
<evidence type="ECO:0008006" key="5">
    <source>
        <dbReference type="Google" id="ProtNLM"/>
    </source>
</evidence>
<dbReference type="AlphaFoldDB" id="A0A8J5XA37"/>
<keyword evidence="2" id="KW-1133">Transmembrane helix</keyword>
<dbReference type="EMBL" id="JAGTXO010000019">
    <property type="protein sequence ID" value="KAG8462663.1"/>
    <property type="molecule type" value="Genomic_DNA"/>
</dbReference>
<feature type="compositionally biased region" description="Low complexity" evidence="1">
    <location>
        <begin position="1043"/>
        <end position="1054"/>
    </location>
</feature>
<feature type="transmembrane region" description="Helical" evidence="2">
    <location>
        <begin position="53"/>
        <end position="73"/>
    </location>
</feature>
<feature type="region of interest" description="Disordered" evidence="1">
    <location>
        <begin position="1043"/>
        <end position="1063"/>
    </location>
</feature>
<dbReference type="OMA" id="GMINSFR"/>
<evidence type="ECO:0000256" key="1">
    <source>
        <dbReference type="SAM" id="MobiDB-lite"/>
    </source>
</evidence>
<feature type="transmembrane region" description="Helical" evidence="2">
    <location>
        <begin position="117"/>
        <end position="134"/>
    </location>
</feature>
<gene>
    <name evidence="3" type="ORF">KFE25_004639</name>
</gene>
<evidence type="ECO:0000313" key="3">
    <source>
        <dbReference type="EMBL" id="KAG8462663.1"/>
    </source>
</evidence>
<dbReference type="OrthoDB" id="45329at2759"/>
<feature type="transmembrane region" description="Helical" evidence="2">
    <location>
        <begin position="85"/>
        <end position="105"/>
    </location>
</feature>
<keyword evidence="2" id="KW-0812">Transmembrane</keyword>
<organism evidence="3 4">
    <name type="scientific">Diacronema lutheri</name>
    <name type="common">Unicellular marine alga</name>
    <name type="synonym">Monochrysis lutheri</name>
    <dbReference type="NCBI Taxonomy" id="2081491"/>
    <lineage>
        <taxon>Eukaryota</taxon>
        <taxon>Haptista</taxon>
        <taxon>Haptophyta</taxon>
        <taxon>Pavlovophyceae</taxon>
        <taxon>Pavlovales</taxon>
        <taxon>Pavlovaceae</taxon>
        <taxon>Diacronema</taxon>
    </lineage>
</organism>
<sequence>MFTKHAAHVLLCTRVTRALALGTALVYPALLALLYYVHRDSLLELSVEERRCAGVVASVMLGACAVSAANIGIADEFSGAREVMLAVHLVTALANALAALYPMPVLVDPFTGVRAHQSRYAEWAVLAFTMTYLIESCDARSATAPLAIALRSAGGVVIAGLIIPNLGGYPVLWALGLAAGYANFLTIFPRVWARMDDVRADQRELRASDLTASVERSLAKDLLITCSCMWSLFASSYLLTWLCAWRAGDSWAHPAWPYIVDSSLDVIVKLLYGLTIESAHRSIPARRAHIQSQLIQSALDVIWSLSSDVMIISRFSPAHPERLTTIASESITRMLGADAARWRDWTHHKILDDRACAALDGGALDDEDDMPVTAVPALPLGIEADAARALLDARDALAGGGGAGGPQPTLVVRAADVQSLVSQVWRRITAGDGESGEGSAPGATPKLDADGMPLTHVAFSWSQGRGRWSDVSATVCNDRGCLIMVARDATDRLQLQRSEKELLAQRLCRQKDAEANAFTRHEVKNCVLEALTQCESLRELLGGALGAHAAGGGGGGGGGGVGCGEPRESASLVRVVTEMEEKLKRTLNTVLAQAMARELVHGEYSAQPEPVDVEALLRSSISSSDDDARFQFAFRPDPFPMVLVDPRLVYHVFHNAVSNACKYGRARGVITTDVSIAHGVVTMRVVNLPGPSHERLCAAPDSAAAVFEKGRRLHEDDADDLRTAKVSAGDGAWIMRKCSAALSGWCSISFGETRTVFELHFPAKLHVSRAQVLAYALPAGTLGIGIDDSKVQRSMLRKIFEVVGIAPELMTIVGHDSESILAFADTVERIVRDNPTARVFVVADENLELEGGATREAASGSRALETVKARLPVELLANTLLVVRSANDSKEECAAFCARSHGVLPKCAFSKEGVLQAVAALWFERFGDAGGAEGITEHGSESRMLTSIEGELFESIEKLAAVVDPTAPWDVVRRQLHQIKGELRSLPASEALSAHIEAIVGTIDRVRKGSEPSPSFATTWGALRAHIASLVQAASAAAQMGADGQLRARSSSSSETRRRQSAYRMRLVLEPTRSEQIQLP</sequence>
<dbReference type="Proteomes" id="UP000751190">
    <property type="component" value="Unassembled WGS sequence"/>
</dbReference>
<evidence type="ECO:0000256" key="2">
    <source>
        <dbReference type="SAM" id="Phobius"/>
    </source>
</evidence>
<dbReference type="Gene3D" id="3.30.565.10">
    <property type="entry name" value="Histidine kinase-like ATPase, C-terminal domain"/>
    <property type="match status" value="1"/>
</dbReference>
<name>A0A8J5XA37_DIALT</name>
<accession>A0A8J5XA37</accession>
<feature type="region of interest" description="Disordered" evidence="1">
    <location>
        <begin position="430"/>
        <end position="449"/>
    </location>
</feature>
<dbReference type="SUPFAM" id="SSF55874">
    <property type="entry name" value="ATPase domain of HSP90 chaperone/DNA topoisomerase II/histidine kinase"/>
    <property type="match status" value="1"/>
</dbReference>
<proteinExistence type="predicted"/>
<protein>
    <recommendedName>
        <fullName evidence="5">HPt domain-containing protein</fullName>
    </recommendedName>
</protein>